<reference evidence="2 3" key="1">
    <citation type="submission" date="2020-08" db="EMBL/GenBank/DDBJ databases">
        <title>Sequencing the genomes of 1000 actinobacteria strains.</title>
        <authorList>
            <person name="Klenk H.-P."/>
        </authorList>
    </citation>
    <scope>NUCLEOTIDE SEQUENCE [LARGE SCALE GENOMIC DNA]</scope>
    <source>
        <strain evidence="2 3">DSM 45486</strain>
    </source>
</reference>
<gene>
    <name evidence="2" type="ORF">F4560_001783</name>
</gene>
<dbReference type="Gene3D" id="3.50.40.10">
    <property type="entry name" value="Phenylalanyl-trna Synthetase, Chain B, domain 3"/>
    <property type="match status" value="1"/>
</dbReference>
<dbReference type="InterPro" id="IPR020825">
    <property type="entry name" value="Phe-tRNA_synthase-like_B3/B4"/>
</dbReference>
<evidence type="ECO:0000313" key="2">
    <source>
        <dbReference type="EMBL" id="MBB5802015.1"/>
    </source>
</evidence>
<dbReference type="SUPFAM" id="SSF56037">
    <property type="entry name" value="PheT/TilS domain"/>
    <property type="match status" value="1"/>
</dbReference>
<comment type="caution">
    <text evidence="2">The sequence shown here is derived from an EMBL/GenBank/DDBJ whole genome shotgun (WGS) entry which is preliminary data.</text>
</comment>
<name>A0A7W9LZL6_9PSEU</name>
<dbReference type="AlphaFoldDB" id="A0A7W9LZL6"/>
<accession>A0A7W9LZL6</accession>
<evidence type="ECO:0000259" key="1">
    <source>
        <dbReference type="SMART" id="SM00873"/>
    </source>
</evidence>
<organism evidence="2 3">
    <name type="scientific">Saccharothrix ecbatanensis</name>
    <dbReference type="NCBI Taxonomy" id="1105145"/>
    <lineage>
        <taxon>Bacteria</taxon>
        <taxon>Bacillati</taxon>
        <taxon>Actinomycetota</taxon>
        <taxon>Actinomycetes</taxon>
        <taxon>Pseudonocardiales</taxon>
        <taxon>Pseudonocardiaceae</taxon>
        <taxon>Saccharothrix</taxon>
    </lineage>
</organism>
<evidence type="ECO:0000313" key="3">
    <source>
        <dbReference type="Proteomes" id="UP000552097"/>
    </source>
</evidence>
<protein>
    <submittedName>
        <fullName evidence="2">DNA/RNA-binding domain of Phe-tRNA-synthetase-like protein</fullName>
    </submittedName>
</protein>
<dbReference type="PANTHER" id="PTHR39209:SF2">
    <property type="entry name" value="CYTOPLASMIC PROTEIN"/>
    <property type="match status" value="1"/>
</dbReference>
<sequence>MYFEHSTDVWAEFPELVAGVLSAGGVDASASVADRVKPYYDIAADRLGTGSESELPEIQAWRRVFSRMGLKPTQYRCASESLLRRFRKERSLPEIHPLIDICNAISVAFAIPIAVFDTDQVAGHIQVRHALGDETYETFAGQIEHPEPREVVFADASNQAHARRWTNRQARTSAARSTTSSVLIVAEALHPSAAADVPRLIEAVSGELAAIWGAHATTAVLTESSPRFEI</sequence>
<keyword evidence="3" id="KW-1185">Reference proteome</keyword>
<dbReference type="PANTHER" id="PTHR39209">
    <property type="match status" value="1"/>
</dbReference>
<dbReference type="SMART" id="SM00873">
    <property type="entry name" value="B3_4"/>
    <property type="match status" value="1"/>
</dbReference>
<dbReference type="RefSeq" id="WP_184918468.1">
    <property type="nucleotide sequence ID" value="NZ_JACHMO010000001.1"/>
</dbReference>
<dbReference type="InterPro" id="IPR005146">
    <property type="entry name" value="B3/B4_tRNA-bd"/>
</dbReference>
<feature type="domain" description="B3/B4 tRNA-binding" evidence="1">
    <location>
        <begin position="59"/>
        <end position="206"/>
    </location>
</feature>
<dbReference type="Proteomes" id="UP000552097">
    <property type="component" value="Unassembled WGS sequence"/>
</dbReference>
<dbReference type="GO" id="GO:0004826">
    <property type="term" value="F:phenylalanine-tRNA ligase activity"/>
    <property type="evidence" value="ECO:0007669"/>
    <property type="project" value="InterPro"/>
</dbReference>
<proteinExistence type="predicted"/>
<dbReference type="Pfam" id="PF03483">
    <property type="entry name" value="B3_4"/>
    <property type="match status" value="1"/>
</dbReference>
<dbReference type="GO" id="GO:0003723">
    <property type="term" value="F:RNA binding"/>
    <property type="evidence" value="ECO:0007669"/>
    <property type="project" value="InterPro"/>
</dbReference>
<dbReference type="EMBL" id="JACHMO010000001">
    <property type="protein sequence ID" value="MBB5802015.1"/>
    <property type="molecule type" value="Genomic_DNA"/>
</dbReference>